<protein>
    <recommendedName>
        <fullName evidence="2">N-acetyltransferase domain-containing protein</fullName>
    </recommendedName>
</protein>
<proteinExistence type="predicted"/>
<name>A0A0A2VJR8_BEABA</name>
<dbReference type="Proteomes" id="UP000030106">
    <property type="component" value="Unassembled WGS sequence"/>
</dbReference>
<evidence type="ECO:0000259" key="2">
    <source>
        <dbReference type="PROSITE" id="PS51186"/>
    </source>
</evidence>
<dbReference type="InterPro" id="IPR016181">
    <property type="entry name" value="Acyl_CoA_acyltransferase"/>
</dbReference>
<evidence type="ECO:0000313" key="3">
    <source>
        <dbReference type="EMBL" id="KGQ08106.1"/>
    </source>
</evidence>
<gene>
    <name evidence="3" type="ORF">BBAD15_g6584</name>
</gene>
<keyword evidence="1" id="KW-0539">Nucleus</keyword>
<reference evidence="3 4" key="1">
    <citation type="submission" date="2012-10" db="EMBL/GenBank/DDBJ databases">
        <title>Genome sequencing and analysis of entomopathogenic fungi Beauveria bassiana D1-5.</title>
        <authorList>
            <person name="Li Q."/>
            <person name="Wang L."/>
            <person name="Zhang Z."/>
            <person name="Wang Q."/>
            <person name="Ren J."/>
            <person name="Wang M."/>
            <person name="Xu W."/>
            <person name="Wang J."/>
            <person name="Lu Y."/>
            <person name="Du Q."/>
            <person name="Sun Z."/>
        </authorList>
    </citation>
    <scope>NUCLEOTIDE SEQUENCE [LARGE SCALE GENOMIC DNA]</scope>
    <source>
        <strain evidence="3 4">D1-5</strain>
    </source>
</reference>
<dbReference type="InterPro" id="IPR000182">
    <property type="entry name" value="GNAT_dom"/>
</dbReference>
<evidence type="ECO:0000313" key="4">
    <source>
        <dbReference type="Proteomes" id="UP000030106"/>
    </source>
</evidence>
<dbReference type="Pfam" id="PF00583">
    <property type="entry name" value="Acetyltransf_1"/>
    <property type="match status" value="1"/>
</dbReference>
<organism evidence="3 4">
    <name type="scientific">Beauveria bassiana D1-5</name>
    <dbReference type="NCBI Taxonomy" id="1245745"/>
    <lineage>
        <taxon>Eukaryota</taxon>
        <taxon>Fungi</taxon>
        <taxon>Dikarya</taxon>
        <taxon>Ascomycota</taxon>
        <taxon>Pezizomycotina</taxon>
        <taxon>Sordariomycetes</taxon>
        <taxon>Hypocreomycetidae</taxon>
        <taxon>Hypocreales</taxon>
        <taxon>Cordycipitaceae</taxon>
        <taxon>Beauveria</taxon>
    </lineage>
</organism>
<dbReference type="PANTHER" id="PTHR38791:SF1">
    <property type="entry name" value="TRANSCRIPTION FACTOR, PUTATIVE-RELATED"/>
    <property type="match status" value="1"/>
</dbReference>
<accession>A0A0A2VJR8</accession>
<dbReference type="Gene3D" id="3.40.630.30">
    <property type="match status" value="1"/>
</dbReference>
<dbReference type="STRING" id="1245745.A0A0A2VJR8"/>
<feature type="domain" description="N-acetyltransferase" evidence="2">
    <location>
        <begin position="536"/>
        <end position="708"/>
    </location>
</feature>
<dbReference type="eggNOG" id="ENOG502SKED">
    <property type="taxonomic scope" value="Eukaryota"/>
</dbReference>
<dbReference type="SUPFAM" id="SSF55729">
    <property type="entry name" value="Acyl-CoA N-acyltransferases (Nat)"/>
    <property type="match status" value="1"/>
</dbReference>
<dbReference type="Pfam" id="PF11951">
    <property type="entry name" value="Fungal_trans_2"/>
    <property type="match status" value="1"/>
</dbReference>
<dbReference type="HOGENOM" id="CLU_013866_5_2_1"/>
<dbReference type="AlphaFoldDB" id="A0A0A2VJR8"/>
<dbReference type="InterPro" id="IPR053175">
    <property type="entry name" value="DHMBA_Reg_Transcription_Factor"/>
</dbReference>
<sequence>MVPWTMVSRYQQSLTDCDLRLDGCGQCSRAGISCFGYRTQEELRFRDQTQFVKHKHKVQLRRVRPANWPKVTLENHVHFVQPVHIGWDVLAKQDFFTNFVFGLAKSYDALGILYQTTKPPDHLVASVDAASLAFYALRQFAPPISMTKLATERYVSALHLVNSALADPVASLADETLQSILLLDLYEKLVSRKRTSAESWMRHMNGAISLIRARGKENLQTYVGRRLTQRLYTTLVISCAISGMRIPVEMERLRADLSRHFKIEDDPKWALTTLNEQIINFTSDMQAGNISCRDQILARALDFHQSTVALEGILPSCWQPSRVFVGDDALGRQLTLAGSYDIYEGLYFAQVRNVIRTAQLNLLLMIERYARPHDLDLVVSARVSIEKSAHAICDSFTQYVVSRDEKSALSWDLASPMQQLGAYTVLFPLYSAAQASRDVRLRKWAQDVLGLVADVGGLAMAQKTADALKQSEAVPAWDVYTMLGSYAIAALLLSSGCSISYLNSATCREKATMTTSMEYTVEQIKPDQAGEEFYLSKYKPFRLEALQTDPQFFGATYEKEVARDDGFWRQRLSRPSTTTFVAIRNQDLRVLSSLTLVRGTQPSSVLAMAAGLVPEERDKDSKTLLHWAVNAVYTAADARRQGIAKAVFEKALAFSFSTAEAEGKSCLVSISAREENQVAIDMYLRMGFIELSYVEDGDAVLYMFKARPEAEGAESA</sequence>
<dbReference type="GO" id="GO:0016747">
    <property type="term" value="F:acyltransferase activity, transferring groups other than amino-acyl groups"/>
    <property type="evidence" value="ECO:0007669"/>
    <property type="project" value="InterPro"/>
</dbReference>
<dbReference type="EMBL" id="ANFO01000608">
    <property type="protein sequence ID" value="KGQ08106.1"/>
    <property type="molecule type" value="Genomic_DNA"/>
</dbReference>
<comment type="caution">
    <text evidence="3">The sequence shown here is derived from an EMBL/GenBank/DDBJ whole genome shotgun (WGS) entry which is preliminary data.</text>
</comment>
<evidence type="ECO:0000256" key="1">
    <source>
        <dbReference type="ARBA" id="ARBA00023242"/>
    </source>
</evidence>
<dbReference type="PANTHER" id="PTHR38791">
    <property type="entry name" value="ZN(II)2CYS6 TRANSCRIPTION FACTOR (EUROFUNG)-RELATED-RELATED"/>
    <property type="match status" value="1"/>
</dbReference>
<dbReference type="OrthoDB" id="5429770at2759"/>
<dbReference type="InterPro" id="IPR021858">
    <property type="entry name" value="Fun_TF"/>
</dbReference>
<dbReference type="PROSITE" id="PS51186">
    <property type="entry name" value="GNAT"/>
    <property type="match status" value="1"/>
</dbReference>